<accession>A0A915D0K8</accession>
<name>A0A915D0K8_9BILA</name>
<dbReference type="WBParaSite" id="jg14651">
    <property type="protein sequence ID" value="jg14651"/>
    <property type="gene ID" value="jg14651"/>
</dbReference>
<keyword evidence="1" id="KW-1185">Reference proteome</keyword>
<reference evidence="2" key="1">
    <citation type="submission" date="2022-11" db="UniProtKB">
        <authorList>
            <consortium name="WormBaseParasite"/>
        </authorList>
    </citation>
    <scope>IDENTIFICATION</scope>
</reference>
<protein>
    <submittedName>
        <fullName evidence="2">Uncharacterized protein</fullName>
    </submittedName>
</protein>
<dbReference type="AlphaFoldDB" id="A0A915D0K8"/>
<proteinExistence type="predicted"/>
<evidence type="ECO:0000313" key="2">
    <source>
        <dbReference type="WBParaSite" id="jg14651"/>
    </source>
</evidence>
<dbReference type="Proteomes" id="UP000887574">
    <property type="component" value="Unplaced"/>
</dbReference>
<sequence length="199" mass="22101">MAAFVAAENSDKQCTQRQQRLQKTCRKPQIFTTKLNRFNWNYPLNTAAQSAVALAAAAETAAKAEQAKITATKRTARSNNKAKAARAAFDAAQISTVDADVTKEKDNAEAAKVLADKAAKICIAAQDEAKKQAAQTQPGGQNKWFNLISRKSSSLMIMLEILENFEYSPFSRRNLSRTGSRRYRLRLSQPPGKMWRALF</sequence>
<evidence type="ECO:0000313" key="1">
    <source>
        <dbReference type="Proteomes" id="UP000887574"/>
    </source>
</evidence>
<organism evidence="1 2">
    <name type="scientific">Ditylenchus dipsaci</name>
    <dbReference type="NCBI Taxonomy" id="166011"/>
    <lineage>
        <taxon>Eukaryota</taxon>
        <taxon>Metazoa</taxon>
        <taxon>Ecdysozoa</taxon>
        <taxon>Nematoda</taxon>
        <taxon>Chromadorea</taxon>
        <taxon>Rhabditida</taxon>
        <taxon>Tylenchina</taxon>
        <taxon>Tylenchomorpha</taxon>
        <taxon>Sphaerularioidea</taxon>
        <taxon>Anguinidae</taxon>
        <taxon>Anguininae</taxon>
        <taxon>Ditylenchus</taxon>
    </lineage>
</organism>